<keyword evidence="1" id="KW-0808">Transferase</keyword>
<name>A0A1U7P3M3_9DEIO</name>
<dbReference type="GO" id="GO:0016773">
    <property type="term" value="F:phosphotransferase activity, alcohol group as acceptor"/>
    <property type="evidence" value="ECO:0007669"/>
    <property type="project" value="InterPro"/>
</dbReference>
<protein>
    <submittedName>
        <fullName evidence="1">Streptomycin 3''-kinase</fullName>
    </submittedName>
</protein>
<reference evidence="1 2" key="1">
    <citation type="submission" date="2017-01" db="EMBL/GenBank/DDBJ databases">
        <title>Genome Analysis of Deinococcus marmoris KOPRI26562.</title>
        <authorList>
            <person name="Kim J.H."/>
            <person name="Oh H.-M."/>
        </authorList>
    </citation>
    <scope>NUCLEOTIDE SEQUENCE [LARGE SCALE GENOMIC DNA]</scope>
    <source>
        <strain evidence="1 2">KOPRI26562</strain>
    </source>
</reference>
<dbReference type="EMBL" id="MSTI01000020">
    <property type="protein sequence ID" value="OLV19773.1"/>
    <property type="molecule type" value="Genomic_DNA"/>
</dbReference>
<keyword evidence="2" id="KW-1185">Reference proteome</keyword>
<dbReference type="Proteomes" id="UP000186607">
    <property type="component" value="Unassembled WGS sequence"/>
</dbReference>
<dbReference type="Pfam" id="PF04655">
    <property type="entry name" value="APH_6_hur"/>
    <property type="match status" value="1"/>
</dbReference>
<evidence type="ECO:0000313" key="1">
    <source>
        <dbReference type="EMBL" id="OLV19773.1"/>
    </source>
</evidence>
<sequence length="270" mass="29603">MQTGRVTFGPYLSRWHLTVDGLSLHTHSSDLLPVRRAGQAAMLKLARSHEERRGNGLMVWWNGRGAAQVYEHDGPALLMERLESTPSLAEMVRGGQDDEATRLLCRAAAKLPQQQPWPELPTLRRWFQGLEKIAPSAGGILSITLKTAHELLDSPQDVGVLHGDIHHGNLLSTAEGDWRFIDPKGLIGERGFDYANILCNPDLDTATAPGRLARQARIISETAGLDYARLLRWALAYAGLSAAWHLEDGEGGLADMTLEVARIAAAELAR</sequence>
<gene>
    <name evidence="1" type="ORF">BOO71_0001684</name>
</gene>
<organism evidence="1 2">
    <name type="scientific">Deinococcus marmoris</name>
    <dbReference type="NCBI Taxonomy" id="249408"/>
    <lineage>
        <taxon>Bacteria</taxon>
        <taxon>Thermotogati</taxon>
        <taxon>Deinococcota</taxon>
        <taxon>Deinococci</taxon>
        <taxon>Deinococcales</taxon>
        <taxon>Deinococcaceae</taxon>
        <taxon>Deinococcus</taxon>
    </lineage>
</organism>
<accession>A0A1U7P3M3</accession>
<proteinExistence type="predicted"/>
<dbReference type="AlphaFoldDB" id="A0A1U7P3M3"/>
<evidence type="ECO:0000313" key="2">
    <source>
        <dbReference type="Proteomes" id="UP000186607"/>
    </source>
</evidence>
<dbReference type="InterPro" id="IPR011009">
    <property type="entry name" value="Kinase-like_dom_sf"/>
</dbReference>
<dbReference type="InterPro" id="IPR006748">
    <property type="entry name" value="NH2Glyco/OHUrea_AB-resist_kin"/>
</dbReference>
<comment type="caution">
    <text evidence="1">The sequence shown here is derived from an EMBL/GenBank/DDBJ whole genome shotgun (WGS) entry which is preliminary data.</text>
</comment>
<dbReference type="GO" id="GO:0019748">
    <property type="term" value="P:secondary metabolic process"/>
    <property type="evidence" value="ECO:0007669"/>
    <property type="project" value="InterPro"/>
</dbReference>
<keyword evidence="1" id="KW-0418">Kinase</keyword>
<dbReference type="GO" id="GO:0016301">
    <property type="term" value="F:kinase activity"/>
    <property type="evidence" value="ECO:0007669"/>
    <property type="project" value="UniProtKB-KW"/>
</dbReference>
<dbReference type="SUPFAM" id="SSF56112">
    <property type="entry name" value="Protein kinase-like (PK-like)"/>
    <property type="match status" value="1"/>
</dbReference>
<dbReference type="STRING" id="249408.BOO71_0001684"/>